<evidence type="ECO:0008006" key="3">
    <source>
        <dbReference type="Google" id="ProtNLM"/>
    </source>
</evidence>
<gene>
    <name evidence="1" type="ORF">COX09_04665</name>
</gene>
<accession>A0A2H0B2H3</accession>
<dbReference type="Gene3D" id="3.40.50.2020">
    <property type="match status" value="2"/>
</dbReference>
<sequence length="372" mass="40352">MGKDQGIPSTTEAAFRARLATDSLVNFSVQKEITETTSRLWACREKVAGEAVWVPAPVSGIFPDGKDAWAVKEAKEVEGQFPYIFTPNIDSFDKLLAVAAMGLGLNREGKRAALVTNFVMQQRSEREIIDESGNLHGIPGIEMALLEPVAALLAKAFPRGLIQTDGHGLGFEYLANQYGLPMLTLTSMPKLINAAFNHNMIQSRRSVSVSGDVGGVPLMNMVAEYTRGYGLDIKAVYGEKRAVQVFNDWAKEQIRGAQILFGDDIISSGKTLFKKVLKTAFEAGATNAVVFVPHADLVEYTLQNLDSVQGDVSLVVGDTFPIRPEVAEAVAANQRLLRVSVFESVMAAAKMDAANLLADVFTNKATQAELLR</sequence>
<evidence type="ECO:0000313" key="1">
    <source>
        <dbReference type="EMBL" id="PIP51865.1"/>
    </source>
</evidence>
<dbReference type="EMBL" id="PCSQ01000122">
    <property type="protein sequence ID" value="PIP51865.1"/>
    <property type="molecule type" value="Genomic_DNA"/>
</dbReference>
<dbReference type="AlphaFoldDB" id="A0A2H0B2H3"/>
<dbReference type="InterPro" id="IPR029057">
    <property type="entry name" value="PRTase-like"/>
</dbReference>
<comment type="caution">
    <text evidence="1">The sequence shown here is derived from an EMBL/GenBank/DDBJ whole genome shotgun (WGS) entry which is preliminary data.</text>
</comment>
<evidence type="ECO:0000313" key="2">
    <source>
        <dbReference type="Proteomes" id="UP000231081"/>
    </source>
</evidence>
<reference evidence="1 2" key="1">
    <citation type="submission" date="2017-09" db="EMBL/GenBank/DDBJ databases">
        <title>Depth-based differentiation of microbial function through sediment-hosted aquifers and enrichment of novel symbionts in the deep terrestrial subsurface.</title>
        <authorList>
            <person name="Probst A.J."/>
            <person name="Ladd B."/>
            <person name="Jarett J.K."/>
            <person name="Geller-Mcgrath D.E."/>
            <person name="Sieber C.M."/>
            <person name="Emerson J.B."/>
            <person name="Anantharaman K."/>
            <person name="Thomas B.C."/>
            <person name="Malmstrom R."/>
            <person name="Stieglmeier M."/>
            <person name="Klingl A."/>
            <person name="Woyke T."/>
            <person name="Ryan C.M."/>
            <person name="Banfield J.F."/>
        </authorList>
    </citation>
    <scope>NUCLEOTIDE SEQUENCE [LARGE SCALE GENOMIC DNA]</scope>
    <source>
        <strain evidence="1">CG23_combo_of_CG06-09_8_20_14_all_47_9</strain>
    </source>
</reference>
<feature type="non-terminal residue" evidence="1">
    <location>
        <position position="372"/>
    </location>
</feature>
<dbReference type="SUPFAM" id="SSF53271">
    <property type="entry name" value="PRTase-like"/>
    <property type="match status" value="1"/>
</dbReference>
<name>A0A2H0B2H3_9BACT</name>
<dbReference type="Proteomes" id="UP000231081">
    <property type="component" value="Unassembled WGS sequence"/>
</dbReference>
<proteinExistence type="predicted"/>
<dbReference type="InterPro" id="IPR000836">
    <property type="entry name" value="PRTase_dom"/>
</dbReference>
<organism evidence="1 2">
    <name type="scientific">Candidatus Beckwithbacteria bacterium CG23_combo_of_CG06-09_8_20_14_all_47_9</name>
    <dbReference type="NCBI Taxonomy" id="1974498"/>
    <lineage>
        <taxon>Bacteria</taxon>
        <taxon>Candidatus Beckwithiibacteriota</taxon>
    </lineage>
</organism>
<dbReference type="CDD" id="cd06223">
    <property type="entry name" value="PRTases_typeI"/>
    <property type="match status" value="1"/>
</dbReference>
<protein>
    <recommendedName>
        <fullName evidence="3">Phosphoribosyl pyrophosphate synthase</fullName>
    </recommendedName>
</protein>